<gene>
    <name evidence="2" type="ORF">GTU67_08770</name>
</gene>
<keyword evidence="3" id="KW-1185">Reference proteome</keyword>
<name>A0A842HRL2_9BURK</name>
<dbReference type="Pfam" id="PF10670">
    <property type="entry name" value="DUF4198"/>
    <property type="match status" value="1"/>
</dbReference>
<dbReference type="EMBL" id="JACJUU010000005">
    <property type="protein sequence ID" value="MBC2770000.1"/>
    <property type="molecule type" value="Genomic_DNA"/>
</dbReference>
<keyword evidence="1" id="KW-0732">Signal</keyword>
<dbReference type="Proteomes" id="UP000545386">
    <property type="component" value="Unassembled WGS sequence"/>
</dbReference>
<dbReference type="AlphaFoldDB" id="A0A842HRL2"/>
<protein>
    <submittedName>
        <fullName evidence="2">DUF4198 domain-containing protein</fullName>
    </submittedName>
</protein>
<dbReference type="InterPro" id="IPR019613">
    <property type="entry name" value="DUF4198"/>
</dbReference>
<accession>A0A842HRL2</accession>
<evidence type="ECO:0000313" key="2">
    <source>
        <dbReference type="EMBL" id="MBC2770000.1"/>
    </source>
</evidence>
<dbReference type="RefSeq" id="WP_185779702.1">
    <property type="nucleotide sequence ID" value="NZ_JACJUU010000005.1"/>
</dbReference>
<feature type="chain" id="PRO_5032634063" evidence="1">
    <location>
        <begin position="22"/>
        <end position="266"/>
    </location>
</feature>
<evidence type="ECO:0000256" key="1">
    <source>
        <dbReference type="SAM" id="SignalP"/>
    </source>
</evidence>
<proteinExistence type="predicted"/>
<evidence type="ECO:0000313" key="3">
    <source>
        <dbReference type="Proteomes" id="UP000545386"/>
    </source>
</evidence>
<feature type="signal peptide" evidence="1">
    <location>
        <begin position="1"/>
        <end position="21"/>
    </location>
</feature>
<sequence>MKKLLALSLLAATLTAPAANAHDFWLLPSSTVLSGDKAWVTVDAAVSNDKFHVNYRPLQLGNLHITSPSGQSVQAQNTFTGQMRSGFDVELTEPGTYQLAIVNAGLAAFWKEDGKNKRWMGSPEKLAAEVPANAEDLRVTQRHGRIETFVTRDKPTTIKADDKGLSLRPLTHPNDLYAGETANFIVLLDGQPAQNIDVEVVRGAQRYRNQVEEILVKSNESGEIEITWPQAGQYWLHIEHSDDNTSVKQAKTRNLSYTATLEVLPQ</sequence>
<comment type="caution">
    <text evidence="2">The sequence shown here is derived from an EMBL/GenBank/DDBJ whole genome shotgun (WGS) entry which is preliminary data.</text>
</comment>
<organism evidence="2 3">
    <name type="scientific">Pusillimonas minor</name>
    <dbReference type="NCBI Taxonomy" id="2697024"/>
    <lineage>
        <taxon>Bacteria</taxon>
        <taxon>Pseudomonadati</taxon>
        <taxon>Pseudomonadota</taxon>
        <taxon>Betaproteobacteria</taxon>
        <taxon>Burkholderiales</taxon>
        <taxon>Alcaligenaceae</taxon>
        <taxon>Pusillimonas</taxon>
    </lineage>
</organism>
<reference evidence="2 3" key="1">
    <citation type="submission" date="2020-08" db="EMBL/GenBank/DDBJ databases">
        <title>Paraeoetvoesia sp. YC-7-48 draft genome sequence.</title>
        <authorList>
            <person name="Yao L."/>
        </authorList>
    </citation>
    <scope>NUCLEOTIDE SEQUENCE [LARGE SCALE GENOMIC DNA]</scope>
    <source>
        <strain evidence="3">YC-7-48</strain>
    </source>
</reference>